<organism evidence="1 2">
    <name type="scientific">Pedobacter africanus</name>
    <dbReference type="NCBI Taxonomy" id="151894"/>
    <lineage>
        <taxon>Bacteria</taxon>
        <taxon>Pseudomonadati</taxon>
        <taxon>Bacteroidota</taxon>
        <taxon>Sphingobacteriia</taxon>
        <taxon>Sphingobacteriales</taxon>
        <taxon>Sphingobacteriaceae</taxon>
        <taxon>Pedobacter</taxon>
    </lineage>
</organism>
<comment type="caution">
    <text evidence="1">The sequence shown here is derived from an EMBL/GenBank/DDBJ whole genome shotgun (WGS) entry which is preliminary data.</text>
</comment>
<sequence>MNNYKGYSDRELAALLKEGDRLAYTEIFERYSRLLIAHAYRILGDQGEVSDLVQDVMLKLWEKRVLLNLNLPLSGYLFTAVRNRIFNAMSHHKVVGRYAESMIAYMEGTHIYSDEQFREKELMALLEKEIGALPDKMREVFILFKMEELSYKEIADRLGISDKTAKQQVYNAVKILKTKIDSYLTLFPFI</sequence>
<accession>A0ACC6KU38</accession>
<evidence type="ECO:0000313" key="2">
    <source>
        <dbReference type="Proteomes" id="UP001246858"/>
    </source>
</evidence>
<protein>
    <submittedName>
        <fullName evidence="1">RNA polymerase sigma-70 factor (ECF subfamily)</fullName>
    </submittedName>
</protein>
<proteinExistence type="predicted"/>
<reference evidence="1" key="1">
    <citation type="submission" date="2023-07" db="EMBL/GenBank/DDBJ databases">
        <title>Sorghum-associated microbial communities from plants grown in Nebraska, USA.</title>
        <authorList>
            <person name="Schachtman D."/>
        </authorList>
    </citation>
    <scope>NUCLEOTIDE SEQUENCE</scope>
    <source>
        <strain evidence="1">2697</strain>
    </source>
</reference>
<keyword evidence="2" id="KW-1185">Reference proteome</keyword>
<dbReference type="Proteomes" id="UP001246858">
    <property type="component" value="Unassembled WGS sequence"/>
</dbReference>
<dbReference type="EMBL" id="JAVDTF010000001">
    <property type="protein sequence ID" value="MDR6782655.1"/>
    <property type="molecule type" value="Genomic_DNA"/>
</dbReference>
<gene>
    <name evidence="1" type="ORF">J2X78_001207</name>
</gene>
<name>A0ACC6KU38_9SPHI</name>
<evidence type="ECO:0000313" key="1">
    <source>
        <dbReference type="EMBL" id="MDR6782655.1"/>
    </source>
</evidence>